<organism evidence="1 2">
    <name type="scientific">Colletotrichum truncatum</name>
    <name type="common">Anthracnose fungus</name>
    <name type="synonym">Colletotrichum capsici</name>
    <dbReference type="NCBI Taxonomy" id="5467"/>
    <lineage>
        <taxon>Eukaryota</taxon>
        <taxon>Fungi</taxon>
        <taxon>Dikarya</taxon>
        <taxon>Ascomycota</taxon>
        <taxon>Pezizomycotina</taxon>
        <taxon>Sordariomycetes</taxon>
        <taxon>Hypocreomycetidae</taxon>
        <taxon>Glomerellales</taxon>
        <taxon>Glomerellaceae</taxon>
        <taxon>Colletotrichum</taxon>
        <taxon>Colletotrichum truncatum species complex</taxon>
    </lineage>
</organism>
<sequence length="353" mass="37319">MYRATLLLAAFAATSSAYPGWSNVDFLSQLHSRAESVSNEPLGDLANLGDSSLSPVGKDIKNILTTTASALSDDKYGDNVPALGSKECSDDKCCVWKHVGDELAAMFRDENGCTDPARAAIRLGFHDAAGWSKATGPLGGADGSIVLAAEEIERPANNGLEEIVGQMKVWFEKYKGNGVGMADLIQFAANTGTVMCPKGPRIKTLVGRKDSSVAAPDGLLPDVNDPAEKLIGLFVNKTISPPGLAALVGAHSTSKQRFVDQSRANAPQDSTPGVWDTLFYSQTLSGAPSEVFTFNSDIALSKDAATAPAFKVFAENQLGWNAAFAREYLRLSLLGVDNINELTDCTKALPASN</sequence>
<dbReference type="EMBL" id="VUJX02000003">
    <property type="protein sequence ID" value="KAL0939599.1"/>
    <property type="molecule type" value="Genomic_DNA"/>
</dbReference>
<evidence type="ECO:0000313" key="1">
    <source>
        <dbReference type="EMBL" id="KAL0939599.1"/>
    </source>
</evidence>
<proteinExistence type="predicted"/>
<accession>A0ACC3Z668</accession>
<keyword evidence="2" id="KW-1185">Reference proteome</keyword>
<reference evidence="1 2" key="1">
    <citation type="journal article" date="2020" name="Phytopathology">
        <title>Genome Sequence Resources of Colletotrichum truncatum, C. plurivorum, C. musicola, and C. sojae: Four Species Pathogenic to Soybean (Glycine max).</title>
        <authorList>
            <person name="Rogerio F."/>
            <person name="Boufleur T.R."/>
            <person name="Ciampi-Guillardi M."/>
            <person name="Sukno S.A."/>
            <person name="Thon M.R."/>
            <person name="Massola Junior N.S."/>
            <person name="Baroncelli R."/>
        </authorList>
    </citation>
    <scope>NUCLEOTIDE SEQUENCE [LARGE SCALE GENOMIC DNA]</scope>
    <source>
        <strain evidence="1 2">CMES1059</strain>
    </source>
</reference>
<evidence type="ECO:0000313" key="2">
    <source>
        <dbReference type="Proteomes" id="UP000805649"/>
    </source>
</evidence>
<name>A0ACC3Z668_COLTU</name>
<gene>
    <name evidence="1" type="ORF">CTRU02_206209</name>
</gene>
<comment type="caution">
    <text evidence="1">The sequence shown here is derived from an EMBL/GenBank/DDBJ whole genome shotgun (WGS) entry which is preliminary data.</text>
</comment>
<dbReference type="Proteomes" id="UP000805649">
    <property type="component" value="Unassembled WGS sequence"/>
</dbReference>
<protein>
    <submittedName>
        <fullName evidence="1">Ligninase h2</fullName>
    </submittedName>
</protein>